<reference evidence="2 3" key="1">
    <citation type="submission" date="2024-09" db="EMBL/GenBank/DDBJ databases">
        <authorList>
            <person name="Sun Q."/>
            <person name="Mori K."/>
        </authorList>
    </citation>
    <scope>NUCLEOTIDE SEQUENCE [LARGE SCALE GENOMIC DNA]</scope>
    <source>
        <strain evidence="2 3">CICC 10874</strain>
    </source>
</reference>
<keyword evidence="3" id="KW-1185">Reference proteome</keyword>
<sequence>MSASAIVMMLVAITTVWGGLVAAVVNLVRHPEEQD</sequence>
<organism evidence="2 3">
    <name type="scientific">Brachybacterium hainanense</name>
    <dbReference type="NCBI Taxonomy" id="1541174"/>
    <lineage>
        <taxon>Bacteria</taxon>
        <taxon>Bacillati</taxon>
        <taxon>Actinomycetota</taxon>
        <taxon>Actinomycetes</taxon>
        <taxon>Micrococcales</taxon>
        <taxon>Dermabacteraceae</taxon>
        <taxon>Brachybacterium</taxon>
    </lineage>
</organism>
<comment type="caution">
    <text evidence="2">The sequence shown here is derived from an EMBL/GenBank/DDBJ whole genome shotgun (WGS) entry which is preliminary data.</text>
</comment>
<dbReference type="Proteomes" id="UP001589793">
    <property type="component" value="Unassembled WGS sequence"/>
</dbReference>
<keyword evidence="1" id="KW-1133">Transmembrane helix</keyword>
<dbReference type="RefSeq" id="WP_376977593.1">
    <property type="nucleotide sequence ID" value="NZ_JBHLSV010000002.1"/>
</dbReference>
<dbReference type="InterPro" id="IPR031596">
    <property type="entry name" value="MaAIMP_sms"/>
</dbReference>
<evidence type="ECO:0000313" key="3">
    <source>
        <dbReference type="Proteomes" id="UP001589793"/>
    </source>
</evidence>
<dbReference type="NCBIfam" id="NF033493">
    <property type="entry name" value="MetS_like_NSS"/>
    <property type="match status" value="1"/>
</dbReference>
<keyword evidence="1" id="KW-0472">Membrane</keyword>
<protein>
    <submittedName>
        <fullName evidence="2">Methionine/alanine import family NSS transporter small subunit</fullName>
    </submittedName>
</protein>
<feature type="transmembrane region" description="Helical" evidence="1">
    <location>
        <begin position="6"/>
        <end position="28"/>
    </location>
</feature>
<evidence type="ECO:0000313" key="2">
    <source>
        <dbReference type="EMBL" id="MFC0672642.1"/>
    </source>
</evidence>
<gene>
    <name evidence="2" type="ORF">ACFFF6_01590</name>
</gene>
<dbReference type="Pfam" id="PF16951">
    <property type="entry name" value="MaAIMP_sms"/>
    <property type="match status" value="1"/>
</dbReference>
<name>A0ABV6R8D8_9MICO</name>
<dbReference type="EMBL" id="JBHLSV010000002">
    <property type="protein sequence ID" value="MFC0672642.1"/>
    <property type="molecule type" value="Genomic_DNA"/>
</dbReference>
<accession>A0ABV6R8D8</accession>
<proteinExistence type="predicted"/>
<keyword evidence="1" id="KW-0812">Transmembrane</keyword>
<evidence type="ECO:0000256" key="1">
    <source>
        <dbReference type="SAM" id="Phobius"/>
    </source>
</evidence>